<accession>A0A415DV60</accession>
<keyword evidence="3" id="KW-1185">Reference proteome</keyword>
<evidence type="ECO:0000313" key="2">
    <source>
        <dbReference type="EMBL" id="RHJ84028.1"/>
    </source>
</evidence>
<dbReference type="RefSeq" id="WP_118336550.1">
    <property type="nucleotide sequence ID" value="NZ_AP025567.1"/>
</dbReference>
<dbReference type="InterPro" id="IPR016181">
    <property type="entry name" value="Acyl_CoA_acyltransferase"/>
</dbReference>
<evidence type="ECO:0000313" key="3">
    <source>
        <dbReference type="Proteomes" id="UP000284841"/>
    </source>
</evidence>
<comment type="caution">
    <text evidence="2">The sequence shown here is derived from an EMBL/GenBank/DDBJ whole genome shotgun (WGS) entry which is preliminary data.</text>
</comment>
<protein>
    <submittedName>
        <fullName evidence="2">GNAT family N-acetyltransferase</fullName>
    </submittedName>
</protein>
<feature type="domain" description="N-acetyltransferase" evidence="1">
    <location>
        <begin position="3"/>
        <end position="146"/>
    </location>
</feature>
<sequence length="146" mass="17012">MRIRIEPITEQNQKDVLELEAACGQEGFVESVEECLEEAGQWRQWRPVGLYDGDQAVGFAMYGYLVGRLWFDRLLIDQRFQGRGYGREAVAMLLERIHREYPGKKQIYLSVVEGNDQAAKLYRDFGFAFNGERDTKGEYMMVKNQE</sequence>
<reference evidence="2 3" key="1">
    <citation type="submission" date="2018-08" db="EMBL/GenBank/DDBJ databases">
        <title>A genome reference for cultivated species of the human gut microbiota.</title>
        <authorList>
            <person name="Zou Y."/>
            <person name="Xue W."/>
            <person name="Luo G."/>
        </authorList>
    </citation>
    <scope>NUCLEOTIDE SEQUENCE [LARGE SCALE GENOMIC DNA]</scope>
    <source>
        <strain evidence="2 3">AM07-24</strain>
    </source>
</reference>
<dbReference type="Proteomes" id="UP000284841">
    <property type="component" value="Unassembled WGS sequence"/>
</dbReference>
<dbReference type="PROSITE" id="PS51186">
    <property type="entry name" value="GNAT"/>
    <property type="match status" value="1"/>
</dbReference>
<dbReference type="InterPro" id="IPR027455">
    <property type="entry name" value="Sper_AcTfrase_N"/>
</dbReference>
<evidence type="ECO:0000259" key="1">
    <source>
        <dbReference type="PROSITE" id="PS51186"/>
    </source>
</evidence>
<proteinExistence type="predicted"/>
<dbReference type="AlphaFoldDB" id="A0A415DV60"/>
<dbReference type="Pfam" id="PF00583">
    <property type="entry name" value="Acetyltransf_1"/>
    <property type="match status" value="1"/>
</dbReference>
<dbReference type="Gene3D" id="1.10.287.900">
    <property type="entry name" value="The crystal structure of the spermine/spermidine acetyltransferase from enterococcus faecali"/>
    <property type="match status" value="1"/>
</dbReference>
<dbReference type="EMBL" id="QRMS01000007">
    <property type="protein sequence ID" value="RHJ84028.1"/>
    <property type="molecule type" value="Genomic_DNA"/>
</dbReference>
<dbReference type="InterPro" id="IPR000182">
    <property type="entry name" value="GNAT_dom"/>
</dbReference>
<organism evidence="2 3">
    <name type="scientific">Emergencia timonensis</name>
    <dbReference type="NCBI Taxonomy" id="1776384"/>
    <lineage>
        <taxon>Bacteria</taxon>
        <taxon>Bacillati</taxon>
        <taxon>Bacillota</taxon>
        <taxon>Clostridia</taxon>
        <taxon>Peptostreptococcales</taxon>
        <taxon>Anaerovoracaceae</taxon>
        <taxon>Emergencia</taxon>
    </lineage>
</organism>
<dbReference type="STRING" id="1776384.GCA_900086585_00394"/>
<name>A0A415DV60_9FIRM</name>
<dbReference type="SUPFAM" id="SSF55729">
    <property type="entry name" value="Acyl-CoA N-acyltransferases (Nat)"/>
    <property type="match status" value="1"/>
</dbReference>
<dbReference type="GO" id="GO:0016747">
    <property type="term" value="F:acyltransferase activity, transferring groups other than amino-acyl groups"/>
    <property type="evidence" value="ECO:0007669"/>
    <property type="project" value="InterPro"/>
</dbReference>
<dbReference type="OrthoDB" id="9127144at2"/>
<gene>
    <name evidence="2" type="ORF">DW099_17660</name>
</gene>
<dbReference type="Gene3D" id="3.40.630.30">
    <property type="match status" value="1"/>
</dbReference>
<dbReference type="CDD" id="cd04301">
    <property type="entry name" value="NAT_SF"/>
    <property type="match status" value="1"/>
</dbReference>
<keyword evidence="2" id="KW-0808">Transferase</keyword>